<evidence type="ECO:0000256" key="4">
    <source>
        <dbReference type="ARBA" id="ARBA00023186"/>
    </source>
</evidence>
<dbReference type="OrthoDB" id="5381335at2"/>
<dbReference type="SUPFAM" id="SSF50346">
    <property type="entry name" value="PRC-barrel domain"/>
    <property type="match status" value="1"/>
</dbReference>
<evidence type="ECO:0000259" key="6">
    <source>
        <dbReference type="Pfam" id="PF01782"/>
    </source>
</evidence>
<dbReference type="Gene3D" id="2.30.30.240">
    <property type="entry name" value="PRC-barrel domain"/>
    <property type="match status" value="1"/>
</dbReference>
<dbReference type="HAMAP" id="MF_00014">
    <property type="entry name" value="Ribosome_mat_RimM"/>
    <property type="match status" value="1"/>
</dbReference>
<evidence type="ECO:0000259" key="7">
    <source>
        <dbReference type="Pfam" id="PF24986"/>
    </source>
</evidence>
<feature type="domain" description="Ribosome maturation factor RimM PRC barrel" evidence="7">
    <location>
        <begin position="97"/>
        <end position="164"/>
    </location>
</feature>
<evidence type="ECO:0000256" key="3">
    <source>
        <dbReference type="ARBA" id="ARBA00022552"/>
    </source>
</evidence>
<dbReference type="GO" id="GO:0005737">
    <property type="term" value="C:cytoplasm"/>
    <property type="evidence" value="ECO:0007669"/>
    <property type="project" value="UniProtKB-SubCell"/>
</dbReference>
<dbReference type="NCBIfam" id="TIGR02273">
    <property type="entry name" value="16S_RimM"/>
    <property type="match status" value="1"/>
</dbReference>
<sequence>MDVVVARIGKAHGLRGEVTVEVRTDAPQERFVVGRSFTTDPAQAGPLRLRSVRDHNGITLLGFEEATDRTAAEALRGTLLVADVEEDEDDENAWYEKDLVGLRVLTVAGEEVGEVAGVDSRPAQDLLVVRLASGREALVPFVEALVPEVDVEGGRVVIDPPAGLLELDEG</sequence>
<dbReference type="Pfam" id="PF24986">
    <property type="entry name" value="PRC_RimM"/>
    <property type="match status" value="1"/>
</dbReference>
<dbReference type="PANTHER" id="PTHR33692:SF1">
    <property type="entry name" value="RIBOSOME MATURATION FACTOR RIMM"/>
    <property type="match status" value="1"/>
</dbReference>
<protein>
    <recommendedName>
        <fullName evidence="5">Ribosome maturation factor RimM</fullName>
    </recommendedName>
</protein>
<comment type="subcellular location">
    <subcellularLocation>
        <location evidence="5">Cytoplasm</location>
    </subcellularLocation>
</comment>
<keyword evidence="3 5" id="KW-0698">rRNA processing</keyword>
<dbReference type="Gene3D" id="2.40.30.60">
    <property type="entry name" value="RimM"/>
    <property type="match status" value="1"/>
</dbReference>
<keyword evidence="2 5" id="KW-0690">Ribosome biogenesis</keyword>
<accession>A0A542ZLC2</accession>
<dbReference type="Proteomes" id="UP000319514">
    <property type="component" value="Unassembled WGS sequence"/>
</dbReference>
<proteinExistence type="inferred from homology"/>
<dbReference type="InterPro" id="IPR009000">
    <property type="entry name" value="Transl_B-barrel_sf"/>
</dbReference>
<gene>
    <name evidence="5" type="primary">rimM</name>
    <name evidence="8" type="ORF">FB474_2558</name>
</gene>
<keyword evidence="1 5" id="KW-0963">Cytoplasm</keyword>
<reference evidence="8 9" key="1">
    <citation type="submission" date="2019-06" db="EMBL/GenBank/DDBJ databases">
        <title>Sequencing the genomes of 1000 actinobacteria strains.</title>
        <authorList>
            <person name="Klenk H.-P."/>
        </authorList>
    </citation>
    <scope>NUCLEOTIDE SEQUENCE [LARGE SCALE GENOMIC DNA]</scope>
    <source>
        <strain evidence="8 9">DSM 18082</strain>
    </source>
</reference>
<comment type="subunit">
    <text evidence="5">Binds ribosomal protein uS19.</text>
</comment>
<feature type="domain" description="RimM N-terminal" evidence="6">
    <location>
        <begin position="4"/>
        <end position="85"/>
    </location>
</feature>
<dbReference type="InterPro" id="IPR011033">
    <property type="entry name" value="PRC_barrel-like_sf"/>
</dbReference>
<dbReference type="GO" id="GO:0005840">
    <property type="term" value="C:ribosome"/>
    <property type="evidence" value="ECO:0007669"/>
    <property type="project" value="InterPro"/>
</dbReference>
<dbReference type="GO" id="GO:0043022">
    <property type="term" value="F:ribosome binding"/>
    <property type="evidence" value="ECO:0007669"/>
    <property type="project" value="InterPro"/>
</dbReference>
<evidence type="ECO:0000256" key="2">
    <source>
        <dbReference type="ARBA" id="ARBA00022517"/>
    </source>
</evidence>
<dbReference type="RefSeq" id="WP_141788974.1">
    <property type="nucleotide sequence ID" value="NZ_BAAAKX010000001.1"/>
</dbReference>
<dbReference type="InterPro" id="IPR011961">
    <property type="entry name" value="RimM"/>
</dbReference>
<comment type="function">
    <text evidence="5">An accessory protein needed during the final step in the assembly of 30S ribosomal subunit, possibly for assembly of the head region. Essential for efficient processing of 16S rRNA. May be needed both before and after RbfA during the maturation of 16S rRNA. It has affinity for free ribosomal 30S subunits but not for 70S ribosomes.</text>
</comment>
<dbReference type="InterPro" id="IPR036976">
    <property type="entry name" value="RimM_N_sf"/>
</dbReference>
<evidence type="ECO:0000313" key="9">
    <source>
        <dbReference type="Proteomes" id="UP000319514"/>
    </source>
</evidence>
<dbReference type="Pfam" id="PF01782">
    <property type="entry name" value="RimM"/>
    <property type="match status" value="1"/>
</dbReference>
<dbReference type="GO" id="GO:0042274">
    <property type="term" value="P:ribosomal small subunit biogenesis"/>
    <property type="evidence" value="ECO:0007669"/>
    <property type="project" value="UniProtKB-UniRule"/>
</dbReference>
<organism evidence="8 9">
    <name type="scientific">Oryzihumus leptocrescens</name>
    <dbReference type="NCBI Taxonomy" id="297536"/>
    <lineage>
        <taxon>Bacteria</taxon>
        <taxon>Bacillati</taxon>
        <taxon>Actinomycetota</taxon>
        <taxon>Actinomycetes</taxon>
        <taxon>Micrococcales</taxon>
        <taxon>Intrasporangiaceae</taxon>
        <taxon>Oryzihumus</taxon>
    </lineage>
</organism>
<evidence type="ECO:0000256" key="1">
    <source>
        <dbReference type="ARBA" id="ARBA00022490"/>
    </source>
</evidence>
<dbReference type="InterPro" id="IPR056792">
    <property type="entry name" value="PRC_RimM"/>
</dbReference>
<evidence type="ECO:0000313" key="8">
    <source>
        <dbReference type="EMBL" id="TQL61153.1"/>
    </source>
</evidence>
<comment type="domain">
    <text evidence="5">The PRC barrel domain binds ribosomal protein uS19.</text>
</comment>
<dbReference type="PANTHER" id="PTHR33692">
    <property type="entry name" value="RIBOSOME MATURATION FACTOR RIMM"/>
    <property type="match status" value="1"/>
</dbReference>
<comment type="similarity">
    <text evidence="5">Belongs to the RimM family.</text>
</comment>
<evidence type="ECO:0000256" key="5">
    <source>
        <dbReference type="HAMAP-Rule" id="MF_00014"/>
    </source>
</evidence>
<keyword evidence="4 5" id="KW-0143">Chaperone</keyword>
<keyword evidence="9" id="KW-1185">Reference proteome</keyword>
<dbReference type="SUPFAM" id="SSF50447">
    <property type="entry name" value="Translation proteins"/>
    <property type="match status" value="1"/>
</dbReference>
<dbReference type="AlphaFoldDB" id="A0A542ZLC2"/>
<name>A0A542ZLC2_9MICO</name>
<dbReference type="InterPro" id="IPR002676">
    <property type="entry name" value="RimM_N"/>
</dbReference>
<comment type="caution">
    <text evidence="8">The sequence shown here is derived from an EMBL/GenBank/DDBJ whole genome shotgun (WGS) entry which is preliminary data.</text>
</comment>
<dbReference type="GO" id="GO:0006364">
    <property type="term" value="P:rRNA processing"/>
    <property type="evidence" value="ECO:0007669"/>
    <property type="project" value="UniProtKB-UniRule"/>
</dbReference>
<dbReference type="EMBL" id="VFOQ01000001">
    <property type="protein sequence ID" value="TQL61153.1"/>
    <property type="molecule type" value="Genomic_DNA"/>
</dbReference>